<gene>
    <name evidence="1" type="ORF">GTP77_12035</name>
</gene>
<dbReference type="SUPFAM" id="SSF143100">
    <property type="entry name" value="TTHA1013/TTHA0281-like"/>
    <property type="match status" value="1"/>
</dbReference>
<sequence>MSEVYLSHAGYTGSVEVSLEDDCLFGKILQISDLVTYEADTVGGLRAAFIESVQYYIEKCKQDGLDPERPDPGRPLAATPS</sequence>
<proteinExistence type="predicted"/>
<evidence type="ECO:0008006" key="3">
    <source>
        <dbReference type="Google" id="ProtNLM"/>
    </source>
</evidence>
<organism evidence="1 2">
    <name type="scientific">Pseudoduganella aquatica</name>
    <dbReference type="NCBI Taxonomy" id="2660641"/>
    <lineage>
        <taxon>Bacteria</taxon>
        <taxon>Pseudomonadati</taxon>
        <taxon>Pseudomonadota</taxon>
        <taxon>Betaproteobacteria</taxon>
        <taxon>Burkholderiales</taxon>
        <taxon>Oxalobacteraceae</taxon>
        <taxon>Telluria group</taxon>
        <taxon>Pseudoduganella</taxon>
    </lineage>
</organism>
<comment type="caution">
    <text evidence="1">The sequence shown here is derived from an EMBL/GenBank/DDBJ whole genome shotgun (WGS) entry which is preliminary data.</text>
</comment>
<keyword evidence="2" id="KW-1185">Reference proteome</keyword>
<dbReference type="Proteomes" id="UP000450676">
    <property type="component" value="Unassembled WGS sequence"/>
</dbReference>
<dbReference type="RefSeq" id="WP_161072399.1">
    <property type="nucleotide sequence ID" value="NZ_CP086370.1"/>
</dbReference>
<evidence type="ECO:0000313" key="1">
    <source>
        <dbReference type="EMBL" id="MYN08061.1"/>
    </source>
</evidence>
<protein>
    <recommendedName>
        <fullName evidence="3">Toxin-antitoxin system HicB family antitoxin</fullName>
    </recommendedName>
</protein>
<dbReference type="AlphaFoldDB" id="A0A7X4HB88"/>
<dbReference type="EMBL" id="WWCU01000011">
    <property type="protein sequence ID" value="MYN08061.1"/>
    <property type="molecule type" value="Genomic_DNA"/>
</dbReference>
<name>A0A7X4HB88_9BURK</name>
<evidence type="ECO:0000313" key="2">
    <source>
        <dbReference type="Proteomes" id="UP000450676"/>
    </source>
</evidence>
<reference evidence="1 2" key="1">
    <citation type="submission" date="2019-12" db="EMBL/GenBank/DDBJ databases">
        <title>Novel species isolated from a subtropical stream in China.</title>
        <authorList>
            <person name="Lu H."/>
        </authorList>
    </citation>
    <scope>NUCLEOTIDE SEQUENCE [LARGE SCALE GENOMIC DNA]</scope>
    <source>
        <strain evidence="1 2">FT127W</strain>
    </source>
</reference>
<dbReference type="InterPro" id="IPR035069">
    <property type="entry name" value="TTHA1013/TTHA0281-like"/>
</dbReference>
<accession>A0A7X4HB88</accession>